<dbReference type="GO" id="GO:0005524">
    <property type="term" value="F:ATP binding"/>
    <property type="evidence" value="ECO:0007669"/>
    <property type="project" value="UniProtKB-KW"/>
</dbReference>
<dbReference type="GO" id="GO:0006629">
    <property type="term" value="P:lipid metabolic process"/>
    <property type="evidence" value="ECO:0007669"/>
    <property type="project" value="InterPro"/>
</dbReference>
<dbReference type="Pfam" id="PF16177">
    <property type="entry name" value="ACAS_N"/>
    <property type="match status" value="1"/>
</dbReference>
<dbReference type="PROSITE" id="PS00455">
    <property type="entry name" value="AMP_BINDING"/>
    <property type="match status" value="1"/>
</dbReference>
<feature type="domain" description="Acetyl-coenzyme A synthetase N-terminal" evidence="6">
    <location>
        <begin position="42"/>
        <end position="107"/>
    </location>
</feature>
<evidence type="ECO:0000256" key="3">
    <source>
        <dbReference type="ARBA" id="ARBA00022741"/>
    </source>
</evidence>
<dbReference type="NCBIfam" id="TIGR01217">
    <property type="entry name" value="ac_ac_CoA_syn"/>
    <property type="match status" value="1"/>
</dbReference>
<dbReference type="Gene3D" id="3.40.50.12780">
    <property type="entry name" value="N-terminal domain of ligase-like"/>
    <property type="match status" value="1"/>
</dbReference>
<dbReference type="AlphaFoldDB" id="A0A316W7M3"/>
<accession>A0A316W7M3</accession>
<keyword evidence="2 7" id="KW-0436">Ligase</keyword>
<protein>
    <submittedName>
        <fullName evidence="7">Acetoacetate-CoA ligase</fullName>
    </submittedName>
</protein>
<comment type="similarity">
    <text evidence="1">Belongs to the ATP-dependent AMP-binding enzyme family.</text>
</comment>
<evidence type="ECO:0000313" key="8">
    <source>
        <dbReference type="Proteomes" id="UP000245783"/>
    </source>
</evidence>
<dbReference type="Pfam" id="PF00501">
    <property type="entry name" value="AMP-binding"/>
    <property type="match status" value="1"/>
</dbReference>
<dbReference type="InterPro" id="IPR000873">
    <property type="entry name" value="AMP-dep_synth/lig_dom"/>
</dbReference>
<evidence type="ECO:0000256" key="1">
    <source>
        <dbReference type="ARBA" id="ARBA00006432"/>
    </source>
</evidence>
<dbReference type="PANTHER" id="PTHR42921:SF1">
    <property type="entry name" value="ACETOACETYL-COA SYNTHETASE"/>
    <property type="match status" value="1"/>
</dbReference>
<evidence type="ECO:0000256" key="4">
    <source>
        <dbReference type="ARBA" id="ARBA00022840"/>
    </source>
</evidence>
<sequence length="725" mass="79669">MACPASNVQGRIVWEPKRVEATRMDAFRRHVAQKRSLRLDNYDALWQWSVTHPCEFWADVWDEVDIISSGHDDGKGVRWESVLRDAKAPIYPPPRWFEGARLNFAENLLRHRGDSIALIEACEPSPGGEESRKDVLLTHDEVFQQVADCARSLRKSGVQKGDFVAAYAPNCIATIVAFLACSSIGAVWISCAADFGPEGVLERLNAVRPKVLFTCDGVRYNGRVHAHAEKVKQVLGGLQQSGLKLDLLVEVDYVGGLQPLLGATQWKEFLRNGMGEAHIAFEQQDFNDPCWVLFSSGTTGKPKAITHRLGGMLLQLSKEHLIHGGLNEKDVFFQYTTPGWMMWNFLVGAMVAGCPLVLYEGSPLKPASVLWDLAAKYGITVLGTSAAYLGALQRSGYNPKAALGDKLKVRQVLSTGSPLRAELYPWIIENVGDVLIGSITGGTDICSLFAGHNEALPVRAGELQARNLGMNVDVVDQDGKSVPRGGEGDLVCKSPFPVQPLGFWGQDEKRYFESYYATIPGVWYHGDHVSLTLNGGLVMLGRSDAVLNPGGIRFGSSEIYEVLEANKHVPPLDTIVTSVAAALKLPTGDDEVVVLLLVLQSDCQAAKDGKAFEELVKSVRGVVRSQRSARHVPRFVRRVQNVPLTLNGKLSEVPVKKLLNGASLSSVNSSTLQNPVRCSDMPQRRCASHIDDFAQLVFPDIDRAKFRFFLTGCPGRICRDWTRTQ</sequence>
<dbReference type="InterPro" id="IPR042099">
    <property type="entry name" value="ANL_N_sf"/>
</dbReference>
<name>A0A316W7M3_9BASI</name>
<feature type="non-terminal residue" evidence="7">
    <location>
        <position position="725"/>
    </location>
</feature>
<dbReference type="InterPro" id="IPR020845">
    <property type="entry name" value="AMP-binding_CS"/>
</dbReference>
<dbReference type="GeneID" id="37038674"/>
<keyword evidence="4" id="KW-0067">ATP-binding</keyword>
<gene>
    <name evidence="7" type="ORF">IE81DRAFT_363751</name>
</gene>
<proteinExistence type="inferred from homology"/>
<evidence type="ECO:0000313" key="7">
    <source>
        <dbReference type="EMBL" id="PWN45926.1"/>
    </source>
</evidence>
<dbReference type="OrthoDB" id="10253869at2759"/>
<dbReference type="InterPro" id="IPR005914">
    <property type="entry name" value="Acac_CoA_synth"/>
</dbReference>
<dbReference type="STRING" id="1522189.A0A316W7M3"/>
<dbReference type="GO" id="GO:0030729">
    <property type="term" value="F:acetoacetate-CoA ligase activity"/>
    <property type="evidence" value="ECO:0007669"/>
    <property type="project" value="InterPro"/>
</dbReference>
<dbReference type="InterPro" id="IPR045851">
    <property type="entry name" value="AMP-bd_C_sf"/>
</dbReference>
<dbReference type="EMBL" id="KZ819353">
    <property type="protein sequence ID" value="PWN45926.1"/>
    <property type="molecule type" value="Genomic_DNA"/>
</dbReference>
<dbReference type="Gene3D" id="3.30.300.30">
    <property type="match status" value="1"/>
</dbReference>
<dbReference type="SUPFAM" id="SSF56801">
    <property type="entry name" value="Acetyl-CoA synthetase-like"/>
    <property type="match status" value="1"/>
</dbReference>
<dbReference type="PANTHER" id="PTHR42921">
    <property type="entry name" value="ACETOACETYL-COA SYNTHETASE"/>
    <property type="match status" value="1"/>
</dbReference>
<evidence type="ECO:0000259" key="5">
    <source>
        <dbReference type="Pfam" id="PF00501"/>
    </source>
</evidence>
<dbReference type="NCBIfam" id="NF002937">
    <property type="entry name" value="PRK03584.1"/>
    <property type="match status" value="1"/>
</dbReference>
<evidence type="ECO:0000259" key="6">
    <source>
        <dbReference type="Pfam" id="PF16177"/>
    </source>
</evidence>
<dbReference type="Proteomes" id="UP000245783">
    <property type="component" value="Unassembled WGS sequence"/>
</dbReference>
<dbReference type="InParanoid" id="A0A316W7M3"/>
<organism evidence="7 8">
    <name type="scientific">Ceraceosorus guamensis</name>
    <dbReference type="NCBI Taxonomy" id="1522189"/>
    <lineage>
        <taxon>Eukaryota</taxon>
        <taxon>Fungi</taxon>
        <taxon>Dikarya</taxon>
        <taxon>Basidiomycota</taxon>
        <taxon>Ustilaginomycotina</taxon>
        <taxon>Exobasidiomycetes</taxon>
        <taxon>Ceraceosorales</taxon>
        <taxon>Ceraceosoraceae</taxon>
        <taxon>Ceraceosorus</taxon>
    </lineage>
</organism>
<feature type="domain" description="AMP-dependent synthetase/ligase" evidence="5">
    <location>
        <begin position="114"/>
        <end position="495"/>
    </location>
</feature>
<keyword evidence="3" id="KW-0547">Nucleotide-binding</keyword>
<evidence type="ECO:0000256" key="2">
    <source>
        <dbReference type="ARBA" id="ARBA00022598"/>
    </source>
</evidence>
<dbReference type="RefSeq" id="XP_025373086.1">
    <property type="nucleotide sequence ID" value="XM_025516804.1"/>
</dbReference>
<keyword evidence="8" id="KW-1185">Reference proteome</keyword>
<reference evidence="7 8" key="1">
    <citation type="journal article" date="2018" name="Mol. Biol. Evol.">
        <title>Broad Genomic Sampling Reveals a Smut Pathogenic Ancestry of the Fungal Clade Ustilaginomycotina.</title>
        <authorList>
            <person name="Kijpornyongpan T."/>
            <person name="Mondo S.J."/>
            <person name="Barry K."/>
            <person name="Sandor L."/>
            <person name="Lee J."/>
            <person name="Lipzen A."/>
            <person name="Pangilinan J."/>
            <person name="LaButti K."/>
            <person name="Hainaut M."/>
            <person name="Henrissat B."/>
            <person name="Grigoriev I.V."/>
            <person name="Spatafora J.W."/>
            <person name="Aime M.C."/>
        </authorList>
    </citation>
    <scope>NUCLEOTIDE SEQUENCE [LARGE SCALE GENOMIC DNA]</scope>
    <source>
        <strain evidence="7 8">MCA 4658</strain>
    </source>
</reference>
<dbReference type="InterPro" id="IPR032387">
    <property type="entry name" value="ACAS_N"/>
</dbReference>